<dbReference type="Gene3D" id="3.40.50.2000">
    <property type="entry name" value="Glycogen Phosphorylase B"/>
    <property type="match status" value="2"/>
</dbReference>
<evidence type="ECO:0000313" key="8">
    <source>
        <dbReference type="Proteomes" id="UP001289374"/>
    </source>
</evidence>
<comment type="caution">
    <text evidence="7">The sequence shown here is derived from an EMBL/GenBank/DDBJ whole genome shotgun (WGS) entry which is preliminary data.</text>
</comment>
<dbReference type="PANTHER" id="PTHR48044:SF29">
    <property type="entry name" value="GLYCOSYLTRANSFERASE"/>
    <property type="match status" value="1"/>
</dbReference>
<reference evidence="7" key="2">
    <citation type="journal article" date="2024" name="Plant">
        <title>Genomic evolution and insights into agronomic trait innovations of Sesamum species.</title>
        <authorList>
            <person name="Miao H."/>
            <person name="Wang L."/>
            <person name="Qu L."/>
            <person name="Liu H."/>
            <person name="Sun Y."/>
            <person name="Le M."/>
            <person name="Wang Q."/>
            <person name="Wei S."/>
            <person name="Zheng Y."/>
            <person name="Lin W."/>
            <person name="Duan Y."/>
            <person name="Cao H."/>
            <person name="Xiong S."/>
            <person name="Wang X."/>
            <person name="Wei L."/>
            <person name="Li C."/>
            <person name="Ma Q."/>
            <person name="Ju M."/>
            <person name="Zhao R."/>
            <person name="Li G."/>
            <person name="Mu C."/>
            <person name="Tian Q."/>
            <person name="Mei H."/>
            <person name="Zhang T."/>
            <person name="Gao T."/>
            <person name="Zhang H."/>
        </authorList>
    </citation>
    <scope>NUCLEOTIDE SEQUENCE</scope>
    <source>
        <strain evidence="7">K16</strain>
    </source>
</reference>
<dbReference type="CDD" id="cd03784">
    <property type="entry name" value="GT1_Gtf-like"/>
    <property type="match status" value="1"/>
</dbReference>
<dbReference type="EC" id="2.4.1.-" evidence="5"/>
<evidence type="ECO:0000256" key="3">
    <source>
        <dbReference type="ARBA" id="ARBA00022679"/>
    </source>
</evidence>
<evidence type="ECO:0000256" key="2">
    <source>
        <dbReference type="ARBA" id="ARBA00022676"/>
    </source>
</evidence>
<comment type="similarity">
    <text evidence="1 4">Belongs to the UDP-glycosyltransferase family.</text>
</comment>
<dbReference type="EMBL" id="JACGWL010000016">
    <property type="protein sequence ID" value="KAK4385532.1"/>
    <property type="molecule type" value="Genomic_DNA"/>
</dbReference>
<dbReference type="InterPro" id="IPR002213">
    <property type="entry name" value="UDP_glucos_trans"/>
</dbReference>
<organism evidence="7 8">
    <name type="scientific">Sesamum angolense</name>
    <dbReference type="NCBI Taxonomy" id="2727404"/>
    <lineage>
        <taxon>Eukaryota</taxon>
        <taxon>Viridiplantae</taxon>
        <taxon>Streptophyta</taxon>
        <taxon>Embryophyta</taxon>
        <taxon>Tracheophyta</taxon>
        <taxon>Spermatophyta</taxon>
        <taxon>Magnoliopsida</taxon>
        <taxon>eudicotyledons</taxon>
        <taxon>Gunneridae</taxon>
        <taxon>Pentapetalae</taxon>
        <taxon>asterids</taxon>
        <taxon>lamiids</taxon>
        <taxon>Lamiales</taxon>
        <taxon>Pedaliaceae</taxon>
        <taxon>Sesamum</taxon>
    </lineage>
</organism>
<gene>
    <name evidence="7" type="ORF">Sango_2677200</name>
</gene>
<reference evidence="7" key="1">
    <citation type="submission" date="2020-06" db="EMBL/GenBank/DDBJ databases">
        <authorList>
            <person name="Li T."/>
            <person name="Hu X."/>
            <person name="Zhang T."/>
            <person name="Song X."/>
            <person name="Zhang H."/>
            <person name="Dai N."/>
            <person name="Sheng W."/>
            <person name="Hou X."/>
            <person name="Wei L."/>
        </authorList>
    </citation>
    <scope>NUCLEOTIDE SEQUENCE</scope>
    <source>
        <strain evidence="7">K16</strain>
        <tissue evidence="7">Leaf</tissue>
    </source>
</reference>
<dbReference type="PROSITE" id="PS00375">
    <property type="entry name" value="UDPGT"/>
    <property type="match status" value="1"/>
</dbReference>
<evidence type="ECO:0000256" key="4">
    <source>
        <dbReference type="RuleBase" id="RU003718"/>
    </source>
</evidence>
<evidence type="ECO:0000256" key="1">
    <source>
        <dbReference type="ARBA" id="ARBA00009995"/>
    </source>
</evidence>
<dbReference type="GO" id="GO:0008194">
    <property type="term" value="F:UDP-glycosyltransferase activity"/>
    <property type="evidence" value="ECO:0007669"/>
    <property type="project" value="InterPro"/>
</dbReference>
<dbReference type="InterPro" id="IPR035595">
    <property type="entry name" value="UDP_glycos_trans_CS"/>
</dbReference>
<evidence type="ECO:0000313" key="7">
    <source>
        <dbReference type="EMBL" id="KAK4385532.1"/>
    </source>
</evidence>
<dbReference type="SUPFAM" id="SSF53756">
    <property type="entry name" value="UDP-Glycosyltransferase/glycogen phosphorylase"/>
    <property type="match status" value="1"/>
</dbReference>
<evidence type="ECO:0000256" key="5">
    <source>
        <dbReference type="RuleBase" id="RU362057"/>
    </source>
</evidence>
<feature type="domain" description="Glycosyltransferase N-terminal" evidence="6">
    <location>
        <begin position="7"/>
        <end position="235"/>
    </location>
</feature>
<accession>A0AAE2BHE1</accession>
<dbReference type="FunFam" id="3.40.50.2000:FF:000060">
    <property type="entry name" value="Glycosyltransferase"/>
    <property type="match status" value="1"/>
</dbReference>
<keyword evidence="3 4" id="KW-0808">Transferase</keyword>
<dbReference type="InterPro" id="IPR058980">
    <property type="entry name" value="Glyco_transf_N"/>
</dbReference>
<dbReference type="AlphaFoldDB" id="A0AAE2BHE1"/>
<keyword evidence="2 4" id="KW-0328">Glycosyltransferase</keyword>
<keyword evidence="8" id="KW-1185">Reference proteome</keyword>
<evidence type="ECO:0000259" key="6">
    <source>
        <dbReference type="Pfam" id="PF26168"/>
    </source>
</evidence>
<name>A0AAE2BHE1_9LAMI</name>
<protein>
    <recommendedName>
        <fullName evidence="5">Glycosyltransferase</fullName>
        <ecNumber evidence="5">2.4.1.-</ecNumber>
    </recommendedName>
</protein>
<dbReference type="Proteomes" id="UP001289374">
    <property type="component" value="Unassembled WGS sequence"/>
</dbReference>
<sequence length="479" mass="53958">MDTRKRSIRILMLPWLAHGHISPFLELAKSLAKRNFVTYMCSSQVNLNSISKNLSSKDSISVKLVELQIPTTTLPPHYHTTNGLPPHLMSTLKKAVDSSRPAFSTLLQTLKPDLVLYDFLHLWAPEEAESQNIPAMVFLSTGAAAMSFIMYHLFETRPAKYPFPGIYFREHEYGNFCRLVKSSGSDANDHLRVRDCVEGSHDLVLIKTFRELEGQYVDFLSDLTRKKFVPVGPLIQEVGCDMENEGNDIIEWLDGKDSRSTVFASFGTEYFLSANEIDEIAHGLELSGLNFIWVVRFPRGDENIKIDERLPEGFLGRVEGRGRMVEGWAQQRRILSHPSVGGFLSHCGWSSVMEAVYFGVPIIALPMHLDQPLNARLAEAVGFGEEVVRSREGTLDRDEVARVVKKVVVGKSGEGLRRRVEALSEKMREKGEEEIDSVVAELLTVVRRGERSDLKSENSMKKLNVMAMENREGMLSENA</sequence>
<dbReference type="GO" id="GO:0016138">
    <property type="term" value="P:glycoside biosynthetic process"/>
    <property type="evidence" value="ECO:0007669"/>
    <property type="project" value="UniProtKB-ARBA"/>
</dbReference>
<dbReference type="Pfam" id="PF00201">
    <property type="entry name" value="UDPGT"/>
    <property type="match status" value="1"/>
</dbReference>
<dbReference type="Pfam" id="PF26168">
    <property type="entry name" value="Glyco_transf_N"/>
    <property type="match status" value="1"/>
</dbReference>
<proteinExistence type="inferred from homology"/>
<dbReference type="PANTHER" id="PTHR48044">
    <property type="entry name" value="GLYCOSYLTRANSFERASE"/>
    <property type="match status" value="1"/>
</dbReference>